<evidence type="ECO:0000256" key="1">
    <source>
        <dbReference type="ARBA" id="ARBA00023015"/>
    </source>
</evidence>
<feature type="region of interest" description="Disordered" evidence="4">
    <location>
        <begin position="1"/>
        <end position="20"/>
    </location>
</feature>
<dbReference type="InterPro" id="IPR010982">
    <property type="entry name" value="Lambda_DNA-bd_dom_sf"/>
</dbReference>
<feature type="domain" description="HTH cro/C1-type" evidence="5">
    <location>
        <begin position="37"/>
        <end position="91"/>
    </location>
</feature>
<dbReference type="PANTHER" id="PTHR46797">
    <property type="entry name" value="HTH-TYPE TRANSCRIPTIONAL REGULATOR"/>
    <property type="match status" value="1"/>
</dbReference>
<dbReference type="PANTHER" id="PTHR46797:SF23">
    <property type="entry name" value="HTH-TYPE TRANSCRIPTIONAL REGULATOR SUTR"/>
    <property type="match status" value="1"/>
</dbReference>
<dbReference type="InterPro" id="IPR001387">
    <property type="entry name" value="Cro/C1-type_HTH"/>
</dbReference>
<accession>A0A8J3AF50</accession>
<reference evidence="6" key="1">
    <citation type="journal article" date="2014" name="Int. J. Syst. Evol. Microbiol.">
        <title>Complete genome sequence of Corynebacterium casei LMG S-19264T (=DSM 44701T), isolated from a smear-ripened cheese.</title>
        <authorList>
            <consortium name="US DOE Joint Genome Institute (JGI-PGF)"/>
            <person name="Walter F."/>
            <person name="Albersmeier A."/>
            <person name="Kalinowski J."/>
            <person name="Ruckert C."/>
        </authorList>
    </citation>
    <scope>NUCLEOTIDE SEQUENCE</scope>
    <source>
        <strain evidence="6">CCM 8606</strain>
    </source>
</reference>
<dbReference type="Pfam" id="PF13560">
    <property type="entry name" value="HTH_31"/>
    <property type="match status" value="1"/>
</dbReference>
<evidence type="ECO:0000313" key="6">
    <source>
        <dbReference type="EMBL" id="GGI13168.1"/>
    </source>
</evidence>
<evidence type="ECO:0000256" key="2">
    <source>
        <dbReference type="ARBA" id="ARBA00023125"/>
    </source>
</evidence>
<dbReference type="GO" id="GO:0003700">
    <property type="term" value="F:DNA-binding transcription factor activity"/>
    <property type="evidence" value="ECO:0007669"/>
    <property type="project" value="TreeGrafter"/>
</dbReference>
<proteinExistence type="predicted"/>
<gene>
    <name evidence="6" type="ORF">GCM10007377_04610</name>
</gene>
<evidence type="ECO:0000313" key="7">
    <source>
        <dbReference type="Proteomes" id="UP000619536"/>
    </source>
</evidence>
<dbReference type="AlphaFoldDB" id="A0A8J3AF50"/>
<evidence type="ECO:0000259" key="5">
    <source>
        <dbReference type="PROSITE" id="PS50943"/>
    </source>
</evidence>
<dbReference type="GO" id="GO:0003677">
    <property type="term" value="F:DNA binding"/>
    <property type="evidence" value="ECO:0007669"/>
    <property type="project" value="UniProtKB-KW"/>
</dbReference>
<dbReference type="GO" id="GO:0005829">
    <property type="term" value="C:cytosol"/>
    <property type="evidence" value="ECO:0007669"/>
    <property type="project" value="TreeGrafter"/>
</dbReference>
<protein>
    <recommendedName>
        <fullName evidence="5">HTH cro/C1-type domain-containing protein</fullName>
    </recommendedName>
</protein>
<evidence type="ECO:0000256" key="4">
    <source>
        <dbReference type="SAM" id="MobiDB-lite"/>
    </source>
</evidence>
<sequence length="100" mass="11189">MDNSPQLHTTNVSNVPTSPALSAPSAIARRQAFAQAIRYFRHERGLSQEALAHAAEIDRSYMGRIERAERSISLDKIGALCDALHISELELFQQYTLNLH</sequence>
<dbReference type="SMART" id="SM00530">
    <property type="entry name" value="HTH_XRE"/>
    <property type="match status" value="1"/>
</dbReference>
<keyword evidence="3" id="KW-0804">Transcription</keyword>
<keyword evidence="2" id="KW-0238">DNA-binding</keyword>
<name>A0A8J3AF50_9BIFI</name>
<keyword evidence="1" id="KW-0805">Transcription regulation</keyword>
<dbReference type="SUPFAM" id="SSF47413">
    <property type="entry name" value="lambda repressor-like DNA-binding domains"/>
    <property type="match status" value="1"/>
</dbReference>
<dbReference type="RefSeq" id="WP_188354613.1">
    <property type="nucleotide sequence ID" value="NZ_BMDH01000001.1"/>
</dbReference>
<organism evidence="6 7">
    <name type="scientific">Galliscardovia ingluviei</name>
    <dbReference type="NCBI Taxonomy" id="1769422"/>
    <lineage>
        <taxon>Bacteria</taxon>
        <taxon>Bacillati</taxon>
        <taxon>Actinomycetota</taxon>
        <taxon>Actinomycetes</taxon>
        <taxon>Bifidobacteriales</taxon>
        <taxon>Bifidobacteriaceae</taxon>
        <taxon>Galliscardovia</taxon>
    </lineage>
</organism>
<dbReference type="PROSITE" id="PS50943">
    <property type="entry name" value="HTH_CROC1"/>
    <property type="match status" value="1"/>
</dbReference>
<dbReference type="Gene3D" id="1.10.260.40">
    <property type="entry name" value="lambda repressor-like DNA-binding domains"/>
    <property type="match status" value="1"/>
</dbReference>
<keyword evidence="7" id="KW-1185">Reference proteome</keyword>
<dbReference type="CDD" id="cd00093">
    <property type="entry name" value="HTH_XRE"/>
    <property type="match status" value="1"/>
</dbReference>
<comment type="caution">
    <text evidence="6">The sequence shown here is derived from an EMBL/GenBank/DDBJ whole genome shotgun (WGS) entry which is preliminary data.</text>
</comment>
<dbReference type="EMBL" id="BMDH01000001">
    <property type="protein sequence ID" value="GGI13168.1"/>
    <property type="molecule type" value="Genomic_DNA"/>
</dbReference>
<dbReference type="InterPro" id="IPR050807">
    <property type="entry name" value="TransReg_Diox_bact_type"/>
</dbReference>
<evidence type="ECO:0000256" key="3">
    <source>
        <dbReference type="ARBA" id="ARBA00023163"/>
    </source>
</evidence>
<dbReference type="Proteomes" id="UP000619536">
    <property type="component" value="Unassembled WGS sequence"/>
</dbReference>
<reference evidence="6" key="2">
    <citation type="submission" date="2020-09" db="EMBL/GenBank/DDBJ databases">
        <authorList>
            <person name="Sun Q."/>
            <person name="Sedlacek I."/>
        </authorList>
    </citation>
    <scope>NUCLEOTIDE SEQUENCE</scope>
    <source>
        <strain evidence="6">CCM 8606</strain>
    </source>
</reference>